<feature type="transmembrane region" description="Helical" evidence="7">
    <location>
        <begin position="457"/>
        <end position="473"/>
    </location>
</feature>
<dbReference type="AlphaFoldDB" id="A0A6P8DVW2"/>
<accession>A0A6P8DVW2</accession>
<reference evidence="8" key="1">
    <citation type="journal article" date="2020" name="Plant Biotechnol. J.">
        <title>The pomegranate (Punica granatum L.) draft genome dissects genetic divergence between soft- and hard-seeded cultivars.</title>
        <authorList>
            <person name="Luo X."/>
            <person name="Li H."/>
            <person name="Wu Z."/>
            <person name="Yao W."/>
            <person name="Zhao P."/>
            <person name="Cao D."/>
            <person name="Yu H."/>
            <person name="Li K."/>
            <person name="Poudel K."/>
            <person name="Zhao D."/>
            <person name="Zhang F."/>
            <person name="Xia X."/>
            <person name="Chen L."/>
            <person name="Wang Q."/>
            <person name="Jing D."/>
            <person name="Cao S."/>
        </authorList>
    </citation>
    <scope>NUCLEOTIDE SEQUENCE [LARGE SCALE GENOMIC DNA]</scope>
    <source>
        <strain evidence="8">cv. Tunisia</strain>
    </source>
</reference>
<feature type="transmembrane region" description="Helical" evidence="7">
    <location>
        <begin position="194"/>
        <end position="215"/>
    </location>
</feature>
<comment type="similarity">
    <text evidence="2">Belongs to the nucleobase:cation symporter-2 (NCS2) (TC 2.A.40) family.</text>
</comment>
<feature type="transmembrane region" description="Helical" evidence="7">
    <location>
        <begin position="75"/>
        <end position="93"/>
    </location>
</feature>
<dbReference type="Proteomes" id="UP000515151">
    <property type="component" value="Chromosome 1"/>
</dbReference>
<proteinExistence type="inferred from homology"/>
<comment type="subcellular location">
    <subcellularLocation>
        <location evidence="1">Membrane</location>
        <topology evidence="1">Multi-pass membrane protein</topology>
    </subcellularLocation>
</comment>
<evidence type="ECO:0000256" key="4">
    <source>
        <dbReference type="ARBA" id="ARBA00022989"/>
    </source>
</evidence>
<feature type="transmembrane region" description="Helical" evidence="7">
    <location>
        <begin position="170"/>
        <end position="188"/>
    </location>
</feature>
<keyword evidence="3 7" id="KW-0812">Transmembrane</keyword>
<feature type="region of interest" description="Disordered" evidence="6">
    <location>
        <begin position="19"/>
        <end position="39"/>
    </location>
</feature>
<feature type="transmembrane region" description="Helical" evidence="7">
    <location>
        <begin position="397"/>
        <end position="419"/>
    </location>
</feature>
<dbReference type="InterPro" id="IPR006043">
    <property type="entry name" value="NCS2"/>
</dbReference>
<feature type="transmembrane region" description="Helical" evidence="7">
    <location>
        <begin position="425"/>
        <end position="445"/>
    </location>
</feature>
<evidence type="ECO:0000256" key="7">
    <source>
        <dbReference type="SAM" id="Phobius"/>
    </source>
</evidence>
<evidence type="ECO:0000256" key="1">
    <source>
        <dbReference type="ARBA" id="ARBA00004141"/>
    </source>
</evidence>
<dbReference type="GeneID" id="116210189"/>
<protein>
    <submittedName>
        <fullName evidence="9">Nucleobase-ascorbate transporter 10</fullName>
    </submittedName>
</protein>
<dbReference type="PANTHER" id="PTHR11119">
    <property type="entry name" value="XANTHINE-URACIL / VITAMIN C PERMEASE FAMILY MEMBER"/>
    <property type="match status" value="1"/>
</dbReference>
<feature type="transmembrane region" description="Helical" evidence="7">
    <location>
        <begin position="495"/>
        <end position="514"/>
    </location>
</feature>
<evidence type="ECO:0000313" key="8">
    <source>
        <dbReference type="Proteomes" id="UP000515151"/>
    </source>
</evidence>
<keyword evidence="5 7" id="KW-0472">Membrane</keyword>
<keyword evidence="8" id="KW-1185">Reference proteome</keyword>
<organism evidence="8 9">
    <name type="scientific">Punica granatum</name>
    <name type="common">Pomegranate</name>
    <dbReference type="NCBI Taxonomy" id="22663"/>
    <lineage>
        <taxon>Eukaryota</taxon>
        <taxon>Viridiplantae</taxon>
        <taxon>Streptophyta</taxon>
        <taxon>Embryophyta</taxon>
        <taxon>Tracheophyta</taxon>
        <taxon>Spermatophyta</taxon>
        <taxon>Magnoliopsida</taxon>
        <taxon>eudicotyledons</taxon>
        <taxon>Gunneridae</taxon>
        <taxon>Pentapetalae</taxon>
        <taxon>rosids</taxon>
        <taxon>malvids</taxon>
        <taxon>Myrtales</taxon>
        <taxon>Lythraceae</taxon>
        <taxon>Punica</taxon>
    </lineage>
</organism>
<evidence type="ECO:0000256" key="3">
    <source>
        <dbReference type="ARBA" id="ARBA00022692"/>
    </source>
</evidence>
<feature type="transmembrane region" description="Helical" evidence="7">
    <location>
        <begin position="319"/>
        <end position="338"/>
    </location>
</feature>
<keyword evidence="4 7" id="KW-1133">Transmembrane helix</keyword>
<evidence type="ECO:0000256" key="5">
    <source>
        <dbReference type="ARBA" id="ARBA00023136"/>
    </source>
</evidence>
<evidence type="ECO:0000256" key="2">
    <source>
        <dbReference type="ARBA" id="ARBA00008821"/>
    </source>
</evidence>
<reference evidence="9" key="2">
    <citation type="submission" date="2025-08" db="UniProtKB">
        <authorList>
            <consortium name="RefSeq"/>
        </authorList>
    </citation>
    <scope>IDENTIFICATION</scope>
    <source>
        <tissue evidence="9">Leaf</tissue>
    </source>
</reference>
<dbReference type="GO" id="GO:0022857">
    <property type="term" value="F:transmembrane transporter activity"/>
    <property type="evidence" value="ECO:0007669"/>
    <property type="project" value="InterPro"/>
</dbReference>
<dbReference type="RefSeq" id="XP_031399880.1">
    <property type="nucleotide sequence ID" value="XM_031544020.1"/>
</dbReference>
<dbReference type="OrthoDB" id="1641903at2759"/>
<feature type="compositionally biased region" description="Gly residues" evidence="6">
    <location>
        <begin position="28"/>
        <end position="38"/>
    </location>
</feature>
<dbReference type="Pfam" id="PF00860">
    <property type="entry name" value="Xan_ur_permease"/>
    <property type="match status" value="1"/>
</dbReference>
<name>A0A6P8DVW2_PUNGR</name>
<feature type="transmembrane region" description="Helical" evidence="7">
    <location>
        <begin position="130"/>
        <end position="149"/>
    </location>
</feature>
<gene>
    <name evidence="9" type="primary">LOC116210189</name>
</gene>
<sequence length="563" mass="60077">MPRLSSCIGGCIGSAGAANNPPQPASAAGGGGNSGGGAAEVKAELQPHPVKEQLPGIQFCVNSPPPWPEAVLLGFQHYILTLGITVLIPSLLVPQMGGGNDEKATVIQAQLFASGVSTLLQTLFGTRLPSVAVGSCAYMLPVTSILLGSSYRSITDPKERFKATMRGVQGAMIIAGCFQIAVGFLGLWRNVARLLTPLSIAPFVTCTGLGLYYLGFPMMAKCIEVGIPALIAIVFISQHLPSLVGLKRPICDRYAVLLSVPLVWLYAQILTSTGAYNGKPEATQDSCRTDRAGLVSSTPWIYVPYPFQWGRPTFSAGEVFAMMAASLVTLFESSGAFFAAARYGSATPVPPSVLSRGIGWLGLGVLFNGLLGSVTGSSASVENTGLLAMTRVGSRRVIQVSACFMIFFSIFGKLGAVFASIPLPIVAALYCVFCGYAASAGLGFLQFCNLNSFRTKFVLGFSFFMGISVPQYFREYVMGPQPGHVQGGSRWFKDIPIIIFMSHATVAALSALLLDCTLQARTDSARKDSGTHWWEKFNLYWADIRSDDFYALPCCLNEFFPSL</sequence>
<evidence type="ECO:0000256" key="6">
    <source>
        <dbReference type="SAM" id="MobiDB-lite"/>
    </source>
</evidence>
<feature type="transmembrane region" description="Helical" evidence="7">
    <location>
        <begin position="253"/>
        <end position="271"/>
    </location>
</feature>
<evidence type="ECO:0000313" key="9">
    <source>
        <dbReference type="RefSeq" id="XP_031399880.1"/>
    </source>
</evidence>
<feature type="transmembrane region" description="Helical" evidence="7">
    <location>
        <begin position="222"/>
        <end position="241"/>
    </location>
</feature>
<dbReference type="NCBIfam" id="NF037981">
    <property type="entry name" value="NCS2_1"/>
    <property type="match status" value="1"/>
</dbReference>
<dbReference type="GO" id="GO:0016020">
    <property type="term" value="C:membrane"/>
    <property type="evidence" value="ECO:0007669"/>
    <property type="project" value="UniProtKB-SubCell"/>
</dbReference>